<keyword evidence="1" id="KW-0677">Repeat</keyword>
<protein>
    <recommendedName>
        <fullName evidence="7">Kelch repeat-containing protein</fullName>
    </recommendedName>
</protein>
<dbReference type="AlphaFoldDB" id="A0AAD5RF75"/>
<keyword evidence="6" id="KW-1185">Reference proteome</keyword>
<evidence type="ECO:0000313" key="5">
    <source>
        <dbReference type="EMBL" id="KAJ2891489.1"/>
    </source>
</evidence>
<keyword evidence="4" id="KW-0472">Membrane</keyword>
<evidence type="ECO:0000256" key="4">
    <source>
        <dbReference type="SAM" id="Phobius"/>
    </source>
</evidence>
<dbReference type="GO" id="GO:0019760">
    <property type="term" value="P:glucosinolate metabolic process"/>
    <property type="evidence" value="ECO:0007669"/>
    <property type="project" value="UniProtKB-ARBA"/>
</dbReference>
<dbReference type="InterPro" id="IPR015915">
    <property type="entry name" value="Kelch-typ_b-propeller"/>
</dbReference>
<feature type="region of interest" description="Disordered" evidence="3">
    <location>
        <begin position="1"/>
        <end position="27"/>
    </location>
</feature>
<keyword evidence="2" id="KW-0408">Iron</keyword>
<evidence type="ECO:0000313" key="6">
    <source>
        <dbReference type="Proteomes" id="UP001201980"/>
    </source>
</evidence>
<feature type="compositionally biased region" description="Low complexity" evidence="3">
    <location>
        <begin position="678"/>
        <end position="689"/>
    </location>
</feature>
<feature type="transmembrane region" description="Helical" evidence="4">
    <location>
        <begin position="529"/>
        <end position="551"/>
    </location>
</feature>
<keyword evidence="4" id="KW-0812">Transmembrane</keyword>
<name>A0AAD5RF75_9PEZI</name>
<sequence>MAPSNTWWPRTDSSSWRRNGNSTADTTTTSIFSPSRLFSSFGRNPFTTPSILALVSSVLISVAHAKDPVQDFCRRWGHATTVIDDRLFIDGGYVNWEPIGSDPRNYTKKATPTWKDVYANNIDLTLLLLLPDEWFLYHNLSSDSAGGLPPLELLSKNSTIPNVIGGALWGDTVNKRVYAFGGELDLTTDAPPTGFSLYAYDALEDRWDELDRPDIYLNSPSFGGSVAVPEQGLGFYYGGWLGNATVPEWSGPSVVSDSLIVYDMDEGTWKNKTGPDSVGRAEGVLTYIPAGDHGFLVYFGGIMDPYGNGSVAAQPMNEIWLYDFVAEKWYSQTATGEVPDNRRRFCAGAAWAEDHSSYNIYLYGGISIPPNSTTFDDLWILSLPSFQWLKWYPEPDVGVNGEHPHHTLSCNVVSGGAQMIIVGGSFPYTDQCDSSPQYGSHNLMLGQQNPEKRKWEVFNTTLNGYEVPDDIVAIVGGDAKGSATATAPAGGFDAADLGVLMTRVASAATRTPTRDVNAGGDSTGLSTGAIVGIAIGCAAFIAGMVLGWFCLRRHRNQKRQSQYSTGPYSASDPFGQGGAGGSGAVWSPGSSQSPASPSRYYPPTAASAHNAHVQAQSGSYNAPAELPGAGNNNAGTWETRNSPSLAMHSPATGGNTTAGSDGKTDFVLVPVPVHRPSHSSGHSHIQSPSSGGGYPTSGMWGTPTSGGYMPVAQHGGSGNSPLNSPAGPYQQRPMTPQELSTDPRDPAEEPRTGAIRHQTYYHPTQG</sequence>
<reference evidence="5" key="1">
    <citation type="submission" date="2022-07" db="EMBL/GenBank/DDBJ databases">
        <title>Draft genome sequence of Zalerion maritima ATCC 34329, a (micro)plastics degrading marine fungus.</title>
        <authorList>
            <person name="Paco A."/>
            <person name="Goncalves M.F.M."/>
            <person name="Rocha-Santos T.A.P."/>
            <person name="Alves A."/>
        </authorList>
    </citation>
    <scope>NUCLEOTIDE SEQUENCE</scope>
    <source>
        <strain evidence="5">ATCC 34329</strain>
    </source>
</reference>
<proteinExistence type="predicted"/>
<evidence type="ECO:0000256" key="1">
    <source>
        <dbReference type="ARBA" id="ARBA00022737"/>
    </source>
</evidence>
<dbReference type="PANTHER" id="PTHR47435">
    <property type="entry name" value="KELCH REPEAT PROTEIN (AFU_ORTHOLOGUE AFUA_5G12780)"/>
    <property type="match status" value="1"/>
</dbReference>
<feature type="compositionally biased region" description="Basic and acidic residues" evidence="3">
    <location>
        <begin position="741"/>
        <end position="751"/>
    </location>
</feature>
<feature type="region of interest" description="Disordered" evidence="3">
    <location>
        <begin position="560"/>
        <end position="766"/>
    </location>
</feature>
<dbReference type="Proteomes" id="UP001201980">
    <property type="component" value="Unassembled WGS sequence"/>
</dbReference>
<dbReference type="EMBL" id="JAKWBI020001080">
    <property type="protein sequence ID" value="KAJ2891489.1"/>
    <property type="molecule type" value="Genomic_DNA"/>
</dbReference>
<organism evidence="5 6">
    <name type="scientific">Zalerion maritima</name>
    <dbReference type="NCBI Taxonomy" id="339359"/>
    <lineage>
        <taxon>Eukaryota</taxon>
        <taxon>Fungi</taxon>
        <taxon>Dikarya</taxon>
        <taxon>Ascomycota</taxon>
        <taxon>Pezizomycotina</taxon>
        <taxon>Sordariomycetes</taxon>
        <taxon>Lulworthiomycetidae</taxon>
        <taxon>Lulworthiales</taxon>
        <taxon>Lulworthiaceae</taxon>
        <taxon>Zalerion</taxon>
    </lineage>
</organism>
<evidence type="ECO:0000256" key="2">
    <source>
        <dbReference type="ARBA" id="ARBA00023004"/>
    </source>
</evidence>
<comment type="caution">
    <text evidence="5">The sequence shown here is derived from an EMBL/GenBank/DDBJ whole genome shotgun (WGS) entry which is preliminary data.</text>
</comment>
<dbReference type="Gene3D" id="2.120.10.80">
    <property type="entry name" value="Kelch-type beta propeller"/>
    <property type="match status" value="1"/>
</dbReference>
<dbReference type="InterPro" id="IPR011043">
    <property type="entry name" value="Gal_Oxase/kelch_b-propeller"/>
</dbReference>
<dbReference type="PANTHER" id="PTHR47435:SF4">
    <property type="entry name" value="KELCH REPEAT PROTEIN (AFU_ORTHOLOGUE AFUA_5G12780)"/>
    <property type="match status" value="1"/>
</dbReference>
<feature type="compositionally biased region" description="Polar residues" evidence="3">
    <location>
        <begin position="630"/>
        <end position="644"/>
    </location>
</feature>
<evidence type="ECO:0008006" key="7">
    <source>
        <dbReference type="Google" id="ProtNLM"/>
    </source>
</evidence>
<dbReference type="SUPFAM" id="SSF50965">
    <property type="entry name" value="Galactose oxidase, central domain"/>
    <property type="match status" value="1"/>
</dbReference>
<feature type="compositionally biased region" description="Low complexity" evidence="3">
    <location>
        <begin position="584"/>
        <end position="608"/>
    </location>
</feature>
<accession>A0AAD5RF75</accession>
<evidence type="ECO:0000256" key="3">
    <source>
        <dbReference type="SAM" id="MobiDB-lite"/>
    </source>
</evidence>
<gene>
    <name evidence="5" type="ORF">MKZ38_000322</name>
</gene>
<keyword evidence="4" id="KW-1133">Transmembrane helix</keyword>